<dbReference type="EMBL" id="FN543107">
    <property type="protein sequence ID" value="CBA32606.1"/>
    <property type="molecule type" value="Genomic_DNA"/>
</dbReference>
<dbReference type="Pfam" id="PF08768">
    <property type="entry name" value="THAP4_heme-bd"/>
    <property type="match status" value="1"/>
</dbReference>
<evidence type="ECO:0000313" key="2">
    <source>
        <dbReference type="EMBL" id="CBA32606.1"/>
    </source>
</evidence>
<protein>
    <recommendedName>
        <fullName evidence="1">THAP4-like heme-binding domain-containing protein</fullName>
    </recommendedName>
</protein>
<dbReference type="Gene3D" id="2.40.128.20">
    <property type="match status" value="1"/>
</dbReference>
<dbReference type="NCBIfam" id="NF040572">
    <property type="entry name" value="heme_bind_FMP"/>
    <property type="match status" value="1"/>
</dbReference>
<proteinExistence type="predicted"/>
<name>C9YFE3_CURXX</name>
<organism evidence="2">
    <name type="scientific">Curvibacter symbiont subsp. Hydra magnipapillata</name>
    <dbReference type="NCBI Taxonomy" id="667019"/>
    <lineage>
        <taxon>Bacteria</taxon>
        <taxon>Pseudomonadati</taxon>
        <taxon>Pseudomonadota</taxon>
        <taxon>Betaproteobacteria</taxon>
        <taxon>Burkholderiales</taxon>
        <taxon>Comamonadaceae</taxon>
        <taxon>Curvibacter</taxon>
    </lineage>
</organism>
<evidence type="ECO:0000259" key="1">
    <source>
        <dbReference type="Pfam" id="PF08768"/>
    </source>
</evidence>
<dbReference type="AlphaFoldDB" id="C9YFE3"/>
<gene>
    <name evidence="2" type="ORF">Csp_D32990</name>
</gene>
<reference evidence="2" key="1">
    <citation type="journal article" date="2010" name="Nature">
        <title>The Dynamic genome of Hydra.</title>
        <authorList>
            <person name="Chapman J.A."/>
            <person name="Kirkness E.F."/>
            <person name="Simakov O."/>
            <person name="Hampson S.E."/>
            <person name="Mitros T."/>
            <person name="Weinmaier T."/>
            <person name="Rattei T."/>
            <person name="Balasubramanian P.G."/>
            <person name="Borman J."/>
            <person name="Busam D."/>
            <person name="Disbennett K."/>
            <person name="Pfannkoch C."/>
            <person name="Sumin N."/>
            <person name="Sutton G."/>
            <person name="Viswanathan L."/>
            <person name="Walenz B."/>
            <person name="Goodstein D.M."/>
            <person name="Hellsten U."/>
            <person name="Kawashima T."/>
            <person name="Prochnik S.E."/>
            <person name="Putnam N.H."/>
            <person name="Shu S."/>
            <person name="Blumberg B."/>
            <person name="Dana C.E."/>
            <person name="Gee L."/>
            <person name="Kibler D.F."/>
            <person name="Law L."/>
            <person name="Lindgens D."/>
            <person name="Martinez D.E."/>
            <person name="Peng J."/>
            <person name="Wigge P.A."/>
            <person name="Bertulat B."/>
            <person name="Guder C."/>
            <person name="Nakamura Y."/>
            <person name="Ozbek S."/>
            <person name="Watanabe H."/>
            <person name="Khalturin K."/>
            <person name="Hemmrich G."/>
            <person name="Franke A."/>
            <person name="Augustin R."/>
            <person name="Fraune S."/>
            <person name="Hayakawa E."/>
            <person name="Hayakawa S."/>
            <person name="Hirose M."/>
            <person name="Hwang J."/>
            <person name="Ikeo K."/>
            <person name="Nishimiya-Fujisawa C."/>
            <person name="Ogura A."/>
            <person name="Takahashi T."/>
            <person name="Steinmetz P.R."/>
            <person name="Zhang X."/>
            <person name="Aufschnaiter R."/>
            <person name="Eder M.K."/>
            <person name="Gorny A.K."/>
            <person name="Salvenmoser W."/>
            <person name="Heimberg A.M."/>
            <person name="Wheeler B.M."/>
            <person name="Peterson K.J."/>
            <person name="Boettger A."/>
            <person name="Tischler P."/>
            <person name="Wolf A."/>
            <person name="Gojobori T."/>
            <person name="Remington K.A."/>
            <person name="Strausberg R.L."/>
            <person name="Venter J."/>
            <person name="Technau U."/>
            <person name="Hobmayer B."/>
            <person name="Bosch T.C."/>
            <person name="Holstein T.W."/>
            <person name="Fujisawa T."/>
            <person name="Bode H.R."/>
            <person name="David C.N."/>
            <person name="Rokhsar D.S."/>
            <person name="Steele R.E."/>
        </authorList>
    </citation>
    <scope>NUCLEOTIDE SEQUENCE</scope>
</reference>
<accession>C9YFE3</accession>
<dbReference type="InterPro" id="IPR014878">
    <property type="entry name" value="THAP4-like_heme-bd"/>
</dbReference>
<dbReference type="InterPro" id="IPR047975">
    <property type="entry name" value="Heme_bind_FMP"/>
</dbReference>
<feature type="domain" description="THAP4-like heme-binding" evidence="1">
    <location>
        <begin position="2"/>
        <end position="122"/>
    </location>
</feature>
<dbReference type="InterPro" id="IPR012674">
    <property type="entry name" value="Calycin"/>
</dbReference>
<dbReference type="SUPFAM" id="SSF50814">
    <property type="entry name" value="Lipocalins"/>
    <property type="match status" value="1"/>
</dbReference>
<sequence length="252" mass="27656">MGPLSMLVGTWNGQGNTMLATPAKEGLFRAIGHPLTNETLTFSVAAPTPDRGGFEQPDIFLNGLRYHHQVVDGKTMEPLHDEMGFWLNVPATKNPKASASLIRELTIPHGNAVILFGSAHEQTGPYKFPPFHAIPFPKENFPAPAIYDSDNTGDVNKQLNDAHKGLTFLKTQVLTVKTRNQGDIVNIPFLDKQAKSTDMTATFAVSIVSRDGGEPYYMLQYSQVIMLQFPALKDGPMINWPHTAVATLIKGE</sequence>